<dbReference type="EMBL" id="AYKF01000066">
    <property type="protein sequence ID" value="ROO32405.1"/>
    <property type="molecule type" value="Genomic_DNA"/>
</dbReference>
<keyword evidence="2" id="KW-0802">TPR repeat</keyword>
<feature type="topological domain" description="Cytoplasmic" evidence="2">
    <location>
        <begin position="24"/>
        <end position="400"/>
    </location>
</feature>
<dbReference type="NCBIfam" id="NF008757">
    <property type="entry name" value="PRK11788.1-5"/>
    <property type="match status" value="1"/>
</dbReference>
<comment type="caution">
    <text evidence="4">The sequence shown here is derived from an EMBL/GenBank/DDBJ whole genome shotgun (WGS) entry which is preliminary data.</text>
</comment>
<comment type="subcellular location">
    <subcellularLocation>
        <location evidence="2">Cell inner membrane</location>
        <topology evidence="2">Single-pass membrane protein</topology>
        <orientation evidence="2">Cytoplasmic side</orientation>
    </subcellularLocation>
</comment>
<evidence type="ECO:0000313" key="4">
    <source>
        <dbReference type="EMBL" id="ROO32405.1"/>
    </source>
</evidence>
<keyword evidence="2" id="KW-0677">Repeat</keyword>
<keyword evidence="2" id="KW-0472">Membrane</keyword>
<feature type="binding site" evidence="2">
    <location>
        <position position="374"/>
    </location>
    <ligand>
        <name>Fe cation</name>
        <dbReference type="ChEBI" id="CHEBI:24875"/>
    </ligand>
</feature>
<protein>
    <recommendedName>
        <fullName evidence="2">Lipopolysaccharide assembly protein B</fullName>
    </recommendedName>
</protein>
<comment type="function">
    <text evidence="2">Modulates cellular lipopolysaccharide (LPS) levels by regulating LpxC, which is involved in lipid A biosynthesis. May act by modulating the proteolytic activity of FtsH towards LpxC. May also coordinate assembly of proteins involved in LPS synthesis at the plasma membrane.</text>
</comment>
<feature type="binding site" evidence="2">
    <location>
        <position position="360"/>
    </location>
    <ligand>
        <name>Fe cation</name>
        <dbReference type="ChEBI" id="CHEBI:24875"/>
    </ligand>
</feature>
<dbReference type="GO" id="GO:0046890">
    <property type="term" value="P:regulation of lipid biosynthetic process"/>
    <property type="evidence" value="ECO:0007669"/>
    <property type="project" value="UniProtKB-UniRule"/>
</dbReference>
<dbReference type="RefSeq" id="WP_123590328.1">
    <property type="nucleotide sequence ID" value="NZ_AYKF01000066.1"/>
</dbReference>
<dbReference type="GO" id="GO:0005506">
    <property type="term" value="F:iron ion binding"/>
    <property type="evidence" value="ECO:0007669"/>
    <property type="project" value="UniProtKB-UniRule"/>
</dbReference>
<organism evidence="4 5">
    <name type="scientific">Salinisphaera orenii YIM 95161</name>
    <dbReference type="NCBI Taxonomy" id="1051139"/>
    <lineage>
        <taxon>Bacteria</taxon>
        <taxon>Pseudomonadati</taxon>
        <taxon>Pseudomonadota</taxon>
        <taxon>Gammaproteobacteria</taxon>
        <taxon>Salinisphaerales</taxon>
        <taxon>Salinisphaeraceae</taxon>
        <taxon>Salinisphaera</taxon>
    </lineage>
</organism>
<dbReference type="Gene3D" id="1.25.40.10">
    <property type="entry name" value="Tetratricopeptide repeat domain"/>
    <property type="match status" value="2"/>
</dbReference>
<keyword evidence="2" id="KW-0812">Transmembrane</keyword>
<keyword evidence="2" id="KW-1133">Transmembrane helix</keyword>
<evidence type="ECO:0000313" key="5">
    <source>
        <dbReference type="Proteomes" id="UP000285123"/>
    </source>
</evidence>
<evidence type="ECO:0000256" key="2">
    <source>
        <dbReference type="HAMAP-Rule" id="MF_00994"/>
    </source>
</evidence>
<dbReference type="Pfam" id="PF13432">
    <property type="entry name" value="TPR_16"/>
    <property type="match status" value="2"/>
</dbReference>
<feature type="binding site" evidence="2">
    <location>
        <position position="357"/>
    </location>
    <ligand>
        <name>Fe cation</name>
        <dbReference type="ChEBI" id="CHEBI:24875"/>
    </ligand>
</feature>
<keyword evidence="2" id="KW-0408">Iron</keyword>
<reference evidence="4 5" key="1">
    <citation type="submission" date="2013-10" db="EMBL/GenBank/DDBJ databases">
        <title>Salinisphaera halophila YIM 95161 Genome Sequencing.</title>
        <authorList>
            <person name="Lai Q."/>
            <person name="Li C."/>
            <person name="Shao Z."/>
        </authorList>
    </citation>
    <scope>NUCLEOTIDE SEQUENCE [LARGE SCALE GENOMIC DNA]</scope>
    <source>
        <strain evidence="4 5">YIM 95161</strain>
    </source>
</reference>
<feature type="domain" description="LapB rubredoxin metal binding" evidence="3">
    <location>
        <begin position="355"/>
        <end position="382"/>
    </location>
</feature>
<gene>
    <name evidence="2" type="primary">lapB</name>
    <name evidence="4" type="ORF">SAHL_05150</name>
</gene>
<keyword evidence="2" id="KW-1003">Cell membrane</keyword>
<evidence type="ECO:0000256" key="1">
    <source>
        <dbReference type="ARBA" id="ARBA00022723"/>
    </source>
</evidence>
<keyword evidence="1 2" id="KW-0479">Metal-binding</keyword>
<name>A0A423Q1Q9_9GAMM</name>
<dbReference type="HAMAP" id="MF_00994">
    <property type="entry name" value="LPS_assembly_LapB"/>
    <property type="match status" value="1"/>
</dbReference>
<comment type="similarity">
    <text evidence="2">Belongs to the LapB family.</text>
</comment>
<proteinExistence type="inferred from homology"/>
<dbReference type="GO" id="GO:0008653">
    <property type="term" value="P:lipopolysaccharide metabolic process"/>
    <property type="evidence" value="ECO:0007669"/>
    <property type="project" value="InterPro"/>
</dbReference>
<dbReference type="AlphaFoldDB" id="A0A423Q1Q9"/>
<dbReference type="InterPro" id="IPR011990">
    <property type="entry name" value="TPR-like_helical_dom_sf"/>
</dbReference>
<feature type="binding site" evidence="2">
    <location>
        <position position="371"/>
    </location>
    <ligand>
        <name>Fe cation</name>
        <dbReference type="ChEBI" id="CHEBI:24875"/>
    </ligand>
</feature>
<dbReference type="Proteomes" id="UP000285123">
    <property type="component" value="Unassembled WGS sequence"/>
</dbReference>
<dbReference type="SUPFAM" id="SSF48452">
    <property type="entry name" value="TPR-like"/>
    <property type="match status" value="1"/>
</dbReference>
<accession>A0A423Q1Q9</accession>
<keyword evidence="2" id="KW-0997">Cell inner membrane</keyword>
<dbReference type="GO" id="GO:0009898">
    <property type="term" value="C:cytoplasmic side of plasma membrane"/>
    <property type="evidence" value="ECO:0007669"/>
    <property type="project" value="UniProtKB-UniRule"/>
</dbReference>
<sequence>MLDGIWVLLLLLPVAAASGWYARGRSRDPDEPPAPVNADYLRGISHLVNDDADRAIAAFVRLLDVDNDTAETHIALGNLFRRQGEVDRALRVHQNLVARPNLKAAHRNQARYELAQDYLRAGVLDRAENLFRELADQNLFLDRSLTGLIAIYEQERDWSQAIETTRRLETVRGTSLRPVIAQYFCELAEQARSEGAHEALQRHLKAARHSFRDCARASLIAGAVAEQGGEHRAAIRACRQILRQDAAFVSEIVEPMRRCHAALHDERGYAQFLRELMPLCDGAHPHVAYARLLERQGRVDEAIAHISQYLQSEPNWIGFYHLLDLTWSQTRSNLTGPLDSLRQSLGRIIERQPLYHCGQCGFAGRYLHWQCPSCRQWNTVTPVRDVRPGETAPTRSARLL</sequence>
<evidence type="ECO:0000259" key="3">
    <source>
        <dbReference type="Pfam" id="PF18073"/>
    </source>
</evidence>
<dbReference type="InterPro" id="IPR030865">
    <property type="entry name" value="LapB"/>
</dbReference>
<dbReference type="Pfam" id="PF18073">
    <property type="entry name" value="Zn_ribbon_LapB"/>
    <property type="match status" value="1"/>
</dbReference>
<dbReference type="OrthoDB" id="507476at2"/>
<dbReference type="InterPro" id="IPR041166">
    <property type="entry name" value="Rubredoxin_2"/>
</dbReference>